<dbReference type="STRING" id="407821.A0A087T9A8"/>
<accession>A0A087T9A8</accession>
<evidence type="ECO:0000256" key="2">
    <source>
        <dbReference type="ARBA" id="ARBA00022448"/>
    </source>
</evidence>
<dbReference type="Gene3D" id="1.20.1250.20">
    <property type="entry name" value="MFS general substrate transporter like domains"/>
    <property type="match status" value="1"/>
</dbReference>
<evidence type="ECO:0000313" key="11">
    <source>
        <dbReference type="Proteomes" id="UP000054359"/>
    </source>
</evidence>
<dbReference type="PROSITE" id="PS50850">
    <property type="entry name" value="MFS"/>
    <property type="match status" value="1"/>
</dbReference>
<keyword evidence="5 8" id="KW-0812">Transmembrane</keyword>
<dbReference type="GO" id="GO:0022857">
    <property type="term" value="F:transmembrane transporter activity"/>
    <property type="evidence" value="ECO:0007669"/>
    <property type="project" value="InterPro"/>
</dbReference>
<dbReference type="InterPro" id="IPR050549">
    <property type="entry name" value="MFS_Trehalose_Transporter"/>
</dbReference>
<keyword evidence="7 8" id="KW-0472">Membrane</keyword>
<keyword evidence="3" id="KW-1003">Cell membrane</keyword>
<dbReference type="Proteomes" id="UP000054359">
    <property type="component" value="Unassembled WGS sequence"/>
</dbReference>
<feature type="domain" description="Major facilitator superfamily (MFS) profile" evidence="9">
    <location>
        <begin position="1"/>
        <end position="355"/>
    </location>
</feature>
<feature type="non-terminal residue" evidence="10">
    <location>
        <position position="367"/>
    </location>
</feature>
<dbReference type="InterPro" id="IPR005829">
    <property type="entry name" value="Sugar_transporter_CS"/>
</dbReference>
<keyword evidence="2" id="KW-0813">Transport</keyword>
<evidence type="ECO:0000259" key="9">
    <source>
        <dbReference type="PROSITE" id="PS50850"/>
    </source>
</evidence>
<dbReference type="PROSITE" id="PS00217">
    <property type="entry name" value="SUGAR_TRANSPORT_2"/>
    <property type="match status" value="1"/>
</dbReference>
<dbReference type="PRINTS" id="PR00171">
    <property type="entry name" value="SUGRTRNSPORT"/>
</dbReference>
<evidence type="ECO:0000256" key="6">
    <source>
        <dbReference type="ARBA" id="ARBA00022989"/>
    </source>
</evidence>
<evidence type="ECO:0000256" key="3">
    <source>
        <dbReference type="ARBA" id="ARBA00022475"/>
    </source>
</evidence>
<keyword evidence="4" id="KW-0762">Sugar transport</keyword>
<organism evidence="10 11">
    <name type="scientific">Stegodyphus mimosarum</name>
    <name type="common">African social velvet spider</name>
    <dbReference type="NCBI Taxonomy" id="407821"/>
    <lineage>
        <taxon>Eukaryota</taxon>
        <taxon>Metazoa</taxon>
        <taxon>Ecdysozoa</taxon>
        <taxon>Arthropoda</taxon>
        <taxon>Chelicerata</taxon>
        <taxon>Arachnida</taxon>
        <taxon>Araneae</taxon>
        <taxon>Araneomorphae</taxon>
        <taxon>Entelegynae</taxon>
        <taxon>Eresoidea</taxon>
        <taxon>Eresidae</taxon>
        <taxon>Stegodyphus</taxon>
    </lineage>
</organism>
<feature type="transmembrane region" description="Helical" evidence="8">
    <location>
        <begin position="333"/>
        <end position="351"/>
    </location>
</feature>
<feature type="transmembrane region" description="Helical" evidence="8">
    <location>
        <begin position="81"/>
        <end position="102"/>
    </location>
</feature>
<dbReference type="FunFam" id="1.20.1250.20:FF:000218">
    <property type="entry name" value="facilitated trehalose transporter Tret1"/>
    <property type="match status" value="1"/>
</dbReference>
<dbReference type="OrthoDB" id="6339427at2759"/>
<evidence type="ECO:0000256" key="1">
    <source>
        <dbReference type="ARBA" id="ARBA00004651"/>
    </source>
</evidence>
<feature type="transmembrane region" description="Helical" evidence="8">
    <location>
        <begin position="160"/>
        <end position="184"/>
    </location>
</feature>
<dbReference type="AlphaFoldDB" id="A0A087T9A8"/>
<sequence>MYVSAIYLIGWLMIAYASSVEWIYAGRALTGFCSGVCNVAVPVYVLEIATTQTRGLLTSGFTIAAGLGILIAMGLGAVLRWSWLAVSAAVILTGAVCLMYFMPESPAWLVSKSRSLTAEKALKTLRGKKSDYKIELREISESQAEQSANSIRLRNIIDPAFYKPLAIAVTLMFFQMFCGINVLLTYTVEIFESSGSLINPSLGSVIFAVVFVLSSGVSSILMDRAGRKKLYITSGGCMILTLTVLGIFSLLSAEHKINSTSLGWIPDVCFISYIAAYSMGFGPVPYVMVPELVPLHSRSTVMAVSCIVGAISAFSTSKLYYSMKAVLGIYGVYWTYATFSFLGCLFCYFFMPETKGKSLNEINLAFA</sequence>
<feature type="transmembrane region" description="Helical" evidence="8">
    <location>
        <begin position="29"/>
        <end position="49"/>
    </location>
</feature>
<dbReference type="PANTHER" id="PTHR48021">
    <property type="match status" value="1"/>
</dbReference>
<feature type="transmembrane region" description="Helical" evidence="8">
    <location>
        <begin position="204"/>
        <end position="223"/>
    </location>
</feature>
<dbReference type="GO" id="GO:0005886">
    <property type="term" value="C:plasma membrane"/>
    <property type="evidence" value="ECO:0007669"/>
    <property type="project" value="UniProtKB-SubCell"/>
</dbReference>
<feature type="transmembrane region" description="Helical" evidence="8">
    <location>
        <begin position="56"/>
        <end position="75"/>
    </location>
</feature>
<gene>
    <name evidence="10" type="ORF">X975_20483</name>
</gene>
<evidence type="ECO:0000256" key="4">
    <source>
        <dbReference type="ARBA" id="ARBA00022597"/>
    </source>
</evidence>
<dbReference type="SUPFAM" id="SSF103473">
    <property type="entry name" value="MFS general substrate transporter"/>
    <property type="match status" value="1"/>
</dbReference>
<dbReference type="InterPro" id="IPR003663">
    <property type="entry name" value="Sugar/inositol_transpt"/>
</dbReference>
<dbReference type="PROSITE" id="PS00216">
    <property type="entry name" value="SUGAR_TRANSPORT_1"/>
    <property type="match status" value="1"/>
</dbReference>
<proteinExistence type="predicted"/>
<dbReference type="PANTHER" id="PTHR48021:SF1">
    <property type="entry name" value="GH07001P-RELATED"/>
    <property type="match status" value="1"/>
</dbReference>
<keyword evidence="11" id="KW-1185">Reference proteome</keyword>
<feature type="transmembrane region" description="Helical" evidence="8">
    <location>
        <begin position="270"/>
        <end position="289"/>
    </location>
</feature>
<name>A0A087T9A8_STEMI</name>
<dbReference type="OMA" id="LCFSWDP"/>
<dbReference type="EMBL" id="KK114087">
    <property type="protein sequence ID" value="KFM61697.1"/>
    <property type="molecule type" value="Genomic_DNA"/>
</dbReference>
<dbReference type="Pfam" id="PF00083">
    <property type="entry name" value="Sugar_tr"/>
    <property type="match status" value="1"/>
</dbReference>
<keyword evidence="6 8" id="KW-1133">Transmembrane helix</keyword>
<evidence type="ECO:0000313" key="10">
    <source>
        <dbReference type="EMBL" id="KFM61697.1"/>
    </source>
</evidence>
<reference evidence="10 11" key="1">
    <citation type="submission" date="2013-11" db="EMBL/GenBank/DDBJ databases">
        <title>Genome sequencing of Stegodyphus mimosarum.</title>
        <authorList>
            <person name="Bechsgaard J."/>
        </authorList>
    </citation>
    <scope>NUCLEOTIDE SEQUENCE [LARGE SCALE GENOMIC DNA]</scope>
</reference>
<dbReference type="InterPro" id="IPR020846">
    <property type="entry name" value="MFS_dom"/>
</dbReference>
<evidence type="ECO:0000256" key="7">
    <source>
        <dbReference type="ARBA" id="ARBA00023136"/>
    </source>
</evidence>
<evidence type="ECO:0000256" key="5">
    <source>
        <dbReference type="ARBA" id="ARBA00022692"/>
    </source>
</evidence>
<feature type="transmembrane region" description="Helical" evidence="8">
    <location>
        <begin position="301"/>
        <end position="321"/>
    </location>
</feature>
<dbReference type="InterPro" id="IPR036259">
    <property type="entry name" value="MFS_trans_sf"/>
</dbReference>
<comment type="subcellular location">
    <subcellularLocation>
        <location evidence="1">Cell membrane</location>
        <topology evidence="1">Multi-pass membrane protein</topology>
    </subcellularLocation>
</comment>
<evidence type="ECO:0000256" key="8">
    <source>
        <dbReference type="SAM" id="Phobius"/>
    </source>
</evidence>
<dbReference type="InterPro" id="IPR005828">
    <property type="entry name" value="MFS_sugar_transport-like"/>
</dbReference>
<feature type="transmembrane region" description="Helical" evidence="8">
    <location>
        <begin position="230"/>
        <end position="250"/>
    </location>
</feature>
<protein>
    <submittedName>
        <fullName evidence="10">Facilitated trehalose transporter Tret1</fullName>
    </submittedName>
</protein>